<dbReference type="InterPro" id="IPR003961">
    <property type="entry name" value="FN3_dom"/>
</dbReference>
<dbReference type="EC" id="3.1.3.48" evidence="2"/>
<feature type="chain" id="PRO_5001871365" description="protein-tyrosine-phosphatase" evidence="13">
    <location>
        <begin position="19"/>
        <end position="575"/>
    </location>
</feature>
<dbReference type="eggNOG" id="KOG0791">
    <property type="taxonomic scope" value="Eukaryota"/>
</dbReference>
<dbReference type="PROSITE" id="PS00383">
    <property type="entry name" value="TYR_PHOSPHATASE_1"/>
    <property type="match status" value="1"/>
</dbReference>
<keyword evidence="4 13" id="KW-0732">Signal</keyword>
<proteinExistence type="inferred from homology"/>
<feature type="domain" description="Tyrosine-protein phosphatase" evidence="14">
    <location>
        <begin position="127"/>
        <end position="349"/>
    </location>
</feature>
<dbReference type="InterPro" id="IPR000387">
    <property type="entry name" value="Tyr_Pase_dom"/>
</dbReference>
<accession>A0A091CX87</accession>
<dbReference type="EMBL" id="KN123586">
    <property type="protein sequence ID" value="KFO24404.1"/>
    <property type="molecule type" value="Genomic_DNA"/>
</dbReference>
<dbReference type="InterPro" id="IPR013783">
    <property type="entry name" value="Ig-like_fold"/>
</dbReference>
<dbReference type="SMART" id="SM00194">
    <property type="entry name" value="PTPc"/>
    <property type="match status" value="1"/>
</dbReference>
<evidence type="ECO:0000256" key="1">
    <source>
        <dbReference type="ARBA" id="ARBA00004479"/>
    </source>
</evidence>
<keyword evidence="5" id="KW-0677">Repeat</keyword>
<dbReference type="GO" id="GO:0032502">
    <property type="term" value="P:developmental process"/>
    <property type="evidence" value="ECO:0007669"/>
    <property type="project" value="UniProtKB-ARBA"/>
</dbReference>
<keyword evidence="6" id="KW-0378">Hydrolase</keyword>
<dbReference type="InterPro" id="IPR000242">
    <property type="entry name" value="PTP_cat"/>
</dbReference>
<name>A0A091CX87_FUKDA</name>
<protein>
    <recommendedName>
        <fullName evidence="2">protein-tyrosine-phosphatase</fullName>
        <ecNumber evidence="2">3.1.3.48</ecNumber>
    </recommendedName>
</protein>
<evidence type="ECO:0000256" key="2">
    <source>
        <dbReference type="ARBA" id="ARBA00013064"/>
    </source>
</evidence>
<comment type="subcellular location">
    <subcellularLocation>
        <location evidence="1">Membrane</location>
        <topology evidence="1">Single-pass type I membrane protein</topology>
    </subcellularLocation>
</comment>
<dbReference type="InterPro" id="IPR036116">
    <property type="entry name" value="FN3_sf"/>
</dbReference>
<dbReference type="CDD" id="cd00063">
    <property type="entry name" value="FN3"/>
    <property type="match status" value="1"/>
</dbReference>
<dbReference type="PANTHER" id="PTHR46957:SF10">
    <property type="entry name" value="PROTEIN TYROSINE PHOSPHATASE, RECEPTOR TYPE, H"/>
    <property type="match status" value="1"/>
</dbReference>
<dbReference type="Proteomes" id="UP000028990">
    <property type="component" value="Unassembled WGS sequence"/>
</dbReference>
<keyword evidence="18" id="KW-1185">Reference proteome</keyword>
<evidence type="ECO:0000256" key="13">
    <source>
        <dbReference type="SAM" id="SignalP"/>
    </source>
</evidence>
<dbReference type="PROSITE" id="PS50056">
    <property type="entry name" value="TYR_PHOSPHATASE_2"/>
    <property type="match status" value="2"/>
</dbReference>
<evidence type="ECO:0000256" key="6">
    <source>
        <dbReference type="ARBA" id="ARBA00022801"/>
    </source>
</evidence>
<sequence>MRPLILFAAVLWLQGFLAEEGARLSLERCPDGEGGAPSAVHGLQLHSSGSAASLEASWGDAPGEKDSYQLLLYHRGSQTQAHNISVSPDILSYNLGNLLPGAIYVLEVTTWSGGLQAKTSIHQCTDDHSRVRLAQLEGKPHSDYINASFIPGYTHPREYIATQGPLKKILEYFWRLVWEQQVHTIVMLTVGMENGRVLCEPYWPACTTPVTLGRITIHLLAEEPGEEWTEKEFRLQHDAQHKQRRVRQLQFTTWPDHSVPEGPGSLLTFVELVREQVRATQGTGPILVHCRAGVGRTGTFVALLRLLQQLEEEQVVDVFNAAYALRLHRPFMIQIPSQYIFLHSCILSRILQGPFGTSETGPISVANFAQACAKRAANANAGFLKEYELLLQAIKNEADSSSPPPGYEQDSTVSWGPLGRDHVVLMGPVGPEELWELVWEHGAHVLAALSLPDTQEGESGTERLVQRLQFLRQEHGHELSATYLLPFLAAVGPCCFRGRSRKPGTLLSYCSKGAAQLGTFLAVEQLLQQAGTEQTVDVFKAALQQSQACALMIPTLEQYIYLYDCLNSALVDGLP</sequence>
<reference evidence="17 18" key="1">
    <citation type="submission" date="2013-11" db="EMBL/GenBank/DDBJ databases">
        <title>The Damaraland mole rat (Fukomys damarensis) genome and evolution of African mole rats.</title>
        <authorList>
            <person name="Gladyshev V.N."/>
            <person name="Fang X."/>
        </authorList>
    </citation>
    <scope>NUCLEOTIDE SEQUENCE [LARGE SCALE GENOMIC DNA]</scope>
    <source>
        <tissue evidence="17">Liver</tissue>
    </source>
</reference>
<dbReference type="GO" id="GO:0016020">
    <property type="term" value="C:membrane"/>
    <property type="evidence" value="ECO:0007669"/>
    <property type="project" value="UniProtKB-SubCell"/>
</dbReference>
<evidence type="ECO:0000313" key="18">
    <source>
        <dbReference type="Proteomes" id="UP000028990"/>
    </source>
</evidence>
<evidence type="ECO:0000256" key="12">
    <source>
        <dbReference type="ARBA" id="ARBA00051722"/>
    </source>
</evidence>
<evidence type="ECO:0000256" key="7">
    <source>
        <dbReference type="ARBA" id="ARBA00022912"/>
    </source>
</evidence>
<dbReference type="PROSITE" id="PS50853">
    <property type="entry name" value="FN3"/>
    <property type="match status" value="1"/>
</dbReference>
<feature type="signal peptide" evidence="13">
    <location>
        <begin position="1"/>
        <end position="18"/>
    </location>
</feature>
<dbReference type="SUPFAM" id="SSF52799">
    <property type="entry name" value="(Phosphotyrosine protein) phosphatases II"/>
    <property type="match status" value="2"/>
</dbReference>
<dbReference type="Pfam" id="PF00102">
    <property type="entry name" value="Y_phosphatase"/>
    <property type="match status" value="2"/>
</dbReference>
<dbReference type="Gene3D" id="3.90.190.10">
    <property type="entry name" value="Protein tyrosine phosphatase superfamily"/>
    <property type="match status" value="2"/>
</dbReference>
<keyword evidence="8" id="KW-1133">Transmembrane helix</keyword>
<dbReference type="Gene3D" id="2.60.40.10">
    <property type="entry name" value="Immunoglobulins"/>
    <property type="match status" value="1"/>
</dbReference>
<evidence type="ECO:0000259" key="16">
    <source>
        <dbReference type="PROSITE" id="PS50853"/>
    </source>
</evidence>
<keyword evidence="3" id="KW-0812">Transmembrane</keyword>
<dbReference type="FunFam" id="3.90.190.10:FF:000009">
    <property type="entry name" value="Receptor-type tyrosine-protein phosphatase beta"/>
    <property type="match status" value="1"/>
</dbReference>
<feature type="domain" description="Tyrosine specific protein phosphatases" evidence="15">
    <location>
        <begin position="267"/>
        <end position="340"/>
    </location>
</feature>
<dbReference type="PRINTS" id="PR00700">
    <property type="entry name" value="PRTYPHPHTASE"/>
</dbReference>
<keyword evidence="17" id="KW-0675">Receptor</keyword>
<evidence type="ECO:0000256" key="3">
    <source>
        <dbReference type="ARBA" id="ARBA00022692"/>
    </source>
</evidence>
<keyword evidence="7" id="KW-0904">Protein phosphatase</keyword>
<comment type="similarity">
    <text evidence="11">Belongs to the protein-tyrosine phosphatase family. Receptor class 3 subfamily.</text>
</comment>
<keyword evidence="10" id="KW-0325">Glycoprotein</keyword>
<dbReference type="InterPro" id="IPR050713">
    <property type="entry name" value="RTP_Phos/Ushers"/>
</dbReference>
<feature type="domain" description="Tyrosine specific protein phosphatases" evidence="15">
    <location>
        <begin position="462"/>
        <end position="560"/>
    </location>
</feature>
<organism evidence="17 18">
    <name type="scientific">Fukomys damarensis</name>
    <name type="common">Damaraland mole rat</name>
    <name type="synonym">Cryptomys damarensis</name>
    <dbReference type="NCBI Taxonomy" id="885580"/>
    <lineage>
        <taxon>Eukaryota</taxon>
        <taxon>Metazoa</taxon>
        <taxon>Chordata</taxon>
        <taxon>Craniata</taxon>
        <taxon>Vertebrata</taxon>
        <taxon>Euteleostomi</taxon>
        <taxon>Mammalia</taxon>
        <taxon>Eutheria</taxon>
        <taxon>Euarchontoglires</taxon>
        <taxon>Glires</taxon>
        <taxon>Rodentia</taxon>
        <taxon>Hystricomorpha</taxon>
        <taxon>Bathyergidae</taxon>
        <taxon>Fukomys</taxon>
    </lineage>
</organism>
<evidence type="ECO:0000259" key="14">
    <source>
        <dbReference type="PROSITE" id="PS50055"/>
    </source>
</evidence>
<dbReference type="PANTHER" id="PTHR46957">
    <property type="entry name" value="CYTOKINE RECEPTOR"/>
    <property type="match status" value="1"/>
</dbReference>
<keyword evidence="9" id="KW-0472">Membrane</keyword>
<dbReference type="SUPFAM" id="SSF49265">
    <property type="entry name" value="Fibronectin type III"/>
    <property type="match status" value="1"/>
</dbReference>
<dbReference type="eggNOG" id="KOG4228">
    <property type="taxonomic scope" value="Eukaryota"/>
</dbReference>
<dbReference type="GO" id="GO:0004725">
    <property type="term" value="F:protein tyrosine phosphatase activity"/>
    <property type="evidence" value="ECO:0007669"/>
    <property type="project" value="UniProtKB-EC"/>
</dbReference>
<dbReference type="GO" id="GO:0043235">
    <property type="term" value="C:receptor complex"/>
    <property type="evidence" value="ECO:0007669"/>
    <property type="project" value="TreeGrafter"/>
</dbReference>
<dbReference type="FunFam" id="2.60.40.10:FF:000369">
    <property type="entry name" value="Protein tyrosine phosphatase, receptor type B"/>
    <property type="match status" value="1"/>
</dbReference>
<feature type="domain" description="Tyrosine-protein phosphatase" evidence="14">
    <location>
        <begin position="352"/>
        <end position="569"/>
    </location>
</feature>
<evidence type="ECO:0000256" key="8">
    <source>
        <dbReference type="ARBA" id="ARBA00022989"/>
    </source>
</evidence>
<evidence type="ECO:0000259" key="15">
    <source>
        <dbReference type="PROSITE" id="PS50056"/>
    </source>
</evidence>
<evidence type="ECO:0000313" key="17">
    <source>
        <dbReference type="EMBL" id="KFO24404.1"/>
    </source>
</evidence>
<gene>
    <name evidence="17" type="ORF">H920_14212</name>
</gene>
<dbReference type="InterPro" id="IPR016130">
    <property type="entry name" value="Tyr_Pase_AS"/>
</dbReference>
<evidence type="ECO:0000256" key="11">
    <source>
        <dbReference type="ARBA" id="ARBA00025789"/>
    </source>
</evidence>
<evidence type="ECO:0000256" key="5">
    <source>
        <dbReference type="ARBA" id="ARBA00022737"/>
    </source>
</evidence>
<dbReference type="PROSITE" id="PS50055">
    <property type="entry name" value="TYR_PHOSPHATASE_PTP"/>
    <property type="match status" value="2"/>
</dbReference>
<comment type="catalytic activity">
    <reaction evidence="12">
        <text>O-phospho-L-tyrosyl-[protein] + H2O = L-tyrosyl-[protein] + phosphate</text>
        <dbReference type="Rhea" id="RHEA:10684"/>
        <dbReference type="Rhea" id="RHEA-COMP:10136"/>
        <dbReference type="Rhea" id="RHEA-COMP:20101"/>
        <dbReference type="ChEBI" id="CHEBI:15377"/>
        <dbReference type="ChEBI" id="CHEBI:43474"/>
        <dbReference type="ChEBI" id="CHEBI:46858"/>
        <dbReference type="ChEBI" id="CHEBI:61978"/>
        <dbReference type="EC" id="3.1.3.48"/>
    </reaction>
</comment>
<evidence type="ECO:0000256" key="10">
    <source>
        <dbReference type="ARBA" id="ARBA00023180"/>
    </source>
</evidence>
<dbReference type="InterPro" id="IPR029021">
    <property type="entry name" value="Prot-tyrosine_phosphatase-like"/>
</dbReference>
<evidence type="ECO:0000256" key="4">
    <source>
        <dbReference type="ARBA" id="ARBA00022729"/>
    </source>
</evidence>
<dbReference type="InterPro" id="IPR003595">
    <property type="entry name" value="Tyr_Pase_cat"/>
</dbReference>
<evidence type="ECO:0000256" key="9">
    <source>
        <dbReference type="ARBA" id="ARBA00023136"/>
    </source>
</evidence>
<dbReference type="AlphaFoldDB" id="A0A091CX87"/>
<feature type="domain" description="Fibronectin type-III" evidence="16">
    <location>
        <begin position="36"/>
        <end position="127"/>
    </location>
</feature>
<dbReference type="SMART" id="SM00404">
    <property type="entry name" value="PTPc_motif"/>
    <property type="match status" value="2"/>
</dbReference>